<feature type="domain" description="Beta-ketoacyl-[acyl-carrier-protein] synthase III N-terminal" evidence="5">
    <location>
        <begin position="124"/>
        <end position="189"/>
    </location>
</feature>
<evidence type="ECO:0000256" key="2">
    <source>
        <dbReference type="ARBA" id="ARBA00022679"/>
    </source>
</evidence>
<dbReference type="PANTHER" id="PTHR34069">
    <property type="entry name" value="3-OXOACYL-[ACYL-CARRIER-PROTEIN] SYNTHASE 3"/>
    <property type="match status" value="1"/>
</dbReference>
<dbReference type="EMBL" id="JNAD02000002">
    <property type="protein sequence ID" value="RKM97973.1"/>
    <property type="molecule type" value="Genomic_DNA"/>
</dbReference>
<protein>
    <submittedName>
        <fullName evidence="6">3-oxoacyl-ACP synthase</fullName>
    </submittedName>
</protein>
<dbReference type="GO" id="GO:0044550">
    <property type="term" value="P:secondary metabolite biosynthetic process"/>
    <property type="evidence" value="ECO:0007669"/>
    <property type="project" value="TreeGrafter"/>
</dbReference>
<proteinExistence type="predicted"/>
<dbReference type="PANTHER" id="PTHR34069:SF2">
    <property type="entry name" value="BETA-KETOACYL-[ACYL-CARRIER-PROTEIN] SYNTHASE III"/>
    <property type="match status" value="1"/>
</dbReference>
<dbReference type="InterPro" id="IPR013751">
    <property type="entry name" value="ACP_syn_III_N"/>
</dbReference>
<evidence type="ECO:0000259" key="4">
    <source>
        <dbReference type="Pfam" id="PF08541"/>
    </source>
</evidence>
<evidence type="ECO:0000313" key="6">
    <source>
        <dbReference type="EMBL" id="RKM97973.1"/>
    </source>
</evidence>
<comment type="caution">
    <text evidence="6">The sequence shown here is derived from an EMBL/GenBank/DDBJ whole genome shotgun (WGS) entry which is preliminary data.</text>
</comment>
<dbReference type="GO" id="GO:0006633">
    <property type="term" value="P:fatty acid biosynthetic process"/>
    <property type="evidence" value="ECO:0007669"/>
    <property type="project" value="InterPro"/>
</dbReference>
<dbReference type="Pfam" id="PF08545">
    <property type="entry name" value="ACP_syn_III"/>
    <property type="match status" value="1"/>
</dbReference>
<evidence type="ECO:0000256" key="3">
    <source>
        <dbReference type="ARBA" id="ARBA00023315"/>
    </source>
</evidence>
<gene>
    <name evidence="6" type="ORF">SFRA_005380</name>
</gene>
<feature type="domain" description="Beta-ketoacyl-[acyl-carrier-protein] synthase III C-terminal" evidence="4">
    <location>
        <begin position="265"/>
        <end position="355"/>
    </location>
</feature>
<dbReference type="AlphaFoldDB" id="A0A3R7EX44"/>
<keyword evidence="2" id="KW-0808">Transferase</keyword>
<dbReference type="Pfam" id="PF08541">
    <property type="entry name" value="ACP_syn_III_C"/>
    <property type="match status" value="1"/>
</dbReference>
<dbReference type="Gene3D" id="3.40.47.10">
    <property type="match status" value="2"/>
</dbReference>
<name>A0A3R7EX44_9ACTN</name>
<accession>A0A3R7EX44</accession>
<sequence length="364" mass="38981">MTPAADRPAHWKESTVRWQDLYIAGLGSRFPDRVETAEEAIAAGRYTARDRDTSGFRAVRVADDGEPGPVLAARAGRLALERSGLRGEEISLVLHAYAAHQGRDIWSPASYVEMAVLSSGAPAYEIRQGCNGGLSALELAASHLTARPDARAALITTGDAFHLPYLDRWNTDDQMVYGDAGAALVLSTRPGPLRLLATASVGDSSLEILDRGPGPWTRAPLEGGAPVDLAARKRDYFDAEENEFAFEEVLARLRKGSEQAVGRALADAGTELSAIRWCVHTTFPGPVAQSAVYGPLGFSREATTYDWALEHGQLGAGDQIAGLDHLVRSESPRPGDRVLLYGVGAGHVWTVAVLEFTAEGQTQP</sequence>
<organism evidence="6 7">
    <name type="scientific">Streptomyces xinghaiensis</name>
    <dbReference type="NCBI Taxonomy" id="1038928"/>
    <lineage>
        <taxon>Bacteria</taxon>
        <taxon>Bacillati</taxon>
        <taxon>Actinomycetota</taxon>
        <taxon>Actinomycetes</taxon>
        <taxon>Kitasatosporales</taxon>
        <taxon>Streptomycetaceae</taxon>
        <taxon>Streptomyces</taxon>
    </lineage>
</organism>
<dbReference type="InterPro" id="IPR013747">
    <property type="entry name" value="ACP_syn_III_C"/>
</dbReference>
<dbReference type="GO" id="GO:0004315">
    <property type="term" value="F:3-oxoacyl-[acyl-carrier-protein] synthase activity"/>
    <property type="evidence" value="ECO:0007669"/>
    <property type="project" value="InterPro"/>
</dbReference>
<dbReference type="Proteomes" id="UP000028058">
    <property type="component" value="Unassembled WGS sequence"/>
</dbReference>
<keyword evidence="7" id="KW-1185">Reference proteome</keyword>
<evidence type="ECO:0000259" key="5">
    <source>
        <dbReference type="Pfam" id="PF08545"/>
    </source>
</evidence>
<reference evidence="6 7" key="1">
    <citation type="journal article" date="2014" name="Genome Announc.">
        <title>Draft Genome Sequence of Streptomyces fradiae ATCC 19609, a Strain Highly Sensitive to Antibiotics.</title>
        <authorList>
            <person name="Bekker O.B."/>
            <person name="Klimina K.M."/>
            <person name="Vatlin A.A."/>
            <person name="Zakharevich N.V."/>
            <person name="Kasianov A.S."/>
            <person name="Danilenko V.N."/>
        </authorList>
    </citation>
    <scope>NUCLEOTIDE SEQUENCE [LARGE SCALE GENOMIC DNA]</scope>
    <source>
        <strain evidence="6 7">ATCC 19609</strain>
    </source>
</reference>
<dbReference type="CDD" id="cd00827">
    <property type="entry name" value="init_cond_enzymes"/>
    <property type="match status" value="1"/>
</dbReference>
<keyword evidence="1" id="KW-0963">Cytoplasm</keyword>
<dbReference type="SUPFAM" id="SSF53901">
    <property type="entry name" value="Thiolase-like"/>
    <property type="match status" value="1"/>
</dbReference>
<evidence type="ECO:0000313" key="7">
    <source>
        <dbReference type="Proteomes" id="UP000028058"/>
    </source>
</evidence>
<keyword evidence="3" id="KW-0012">Acyltransferase</keyword>
<evidence type="ECO:0000256" key="1">
    <source>
        <dbReference type="ARBA" id="ARBA00022490"/>
    </source>
</evidence>
<dbReference type="InterPro" id="IPR016039">
    <property type="entry name" value="Thiolase-like"/>
</dbReference>